<dbReference type="FunFam" id="1.10.1200.10:FF:000016">
    <property type="entry name" value="Non-ribosomal peptide synthase"/>
    <property type="match status" value="1"/>
</dbReference>
<dbReference type="InterPro" id="IPR016035">
    <property type="entry name" value="Acyl_Trfase/lysoPLipase"/>
</dbReference>
<dbReference type="CDD" id="cd00833">
    <property type="entry name" value="PKS"/>
    <property type="match status" value="1"/>
</dbReference>
<dbReference type="SMART" id="SM00825">
    <property type="entry name" value="PKS_KS"/>
    <property type="match status" value="1"/>
</dbReference>
<organism evidence="9 10">
    <name type="scientific">Alkalimonas amylolytica</name>
    <dbReference type="NCBI Taxonomy" id="152573"/>
    <lineage>
        <taxon>Bacteria</taxon>
        <taxon>Pseudomonadati</taxon>
        <taxon>Pseudomonadota</taxon>
        <taxon>Gammaproteobacteria</taxon>
        <taxon>Alkalimonas</taxon>
    </lineage>
</organism>
<dbReference type="PANTHER" id="PTHR43775">
    <property type="entry name" value="FATTY ACID SYNTHASE"/>
    <property type="match status" value="1"/>
</dbReference>
<dbReference type="InterPro" id="IPR020841">
    <property type="entry name" value="PKS_Beta-ketoAc_synthase_dom"/>
</dbReference>
<dbReference type="PROSITE" id="PS00012">
    <property type="entry name" value="PHOSPHOPANTETHEINE"/>
    <property type="match status" value="1"/>
</dbReference>
<evidence type="ECO:0000259" key="7">
    <source>
        <dbReference type="PROSITE" id="PS50075"/>
    </source>
</evidence>
<dbReference type="Pfam" id="PF00550">
    <property type="entry name" value="PP-binding"/>
    <property type="match status" value="1"/>
</dbReference>
<dbReference type="OrthoDB" id="9778690at2"/>
<dbReference type="InterPro" id="IPR006162">
    <property type="entry name" value="Ppantetheine_attach_site"/>
</dbReference>
<dbReference type="Gene3D" id="3.30.70.3290">
    <property type="match status" value="1"/>
</dbReference>
<dbReference type="SUPFAM" id="SSF55048">
    <property type="entry name" value="Probable ACP-binding domain of malonyl-CoA ACP transacylase"/>
    <property type="match status" value="1"/>
</dbReference>
<dbReference type="GO" id="GO:0044550">
    <property type="term" value="P:secondary metabolite biosynthetic process"/>
    <property type="evidence" value="ECO:0007669"/>
    <property type="project" value="UniProtKB-ARBA"/>
</dbReference>
<evidence type="ECO:0000256" key="2">
    <source>
        <dbReference type="ARBA" id="ARBA00022553"/>
    </source>
</evidence>
<evidence type="ECO:0000313" key="10">
    <source>
        <dbReference type="Proteomes" id="UP000198773"/>
    </source>
</evidence>
<reference evidence="9 10" key="1">
    <citation type="submission" date="2016-10" db="EMBL/GenBank/DDBJ databases">
        <authorList>
            <person name="de Groot N.N."/>
        </authorList>
    </citation>
    <scope>NUCLEOTIDE SEQUENCE [LARGE SCALE GENOMIC DNA]</scope>
    <source>
        <strain evidence="9 10">CGMCC 1.3430</strain>
    </source>
</reference>
<keyword evidence="10" id="KW-1185">Reference proteome</keyword>
<dbReference type="InterPro" id="IPR016039">
    <property type="entry name" value="Thiolase-like"/>
</dbReference>
<dbReference type="Pfam" id="PF00109">
    <property type="entry name" value="ketoacyl-synt"/>
    <property type="match status" value="1"/>
</dbReference>
<dbReference type="GO" id="GO:0004312">
    <property type="term" value="F:fatty acid synthase activity"/>
    <property type="evidence" value="ECO:0007669"/>
    <property type="project" value="TreeGrafter"/>
</dbReference>
<dbReference type="InterPro" id="IPR014031">
    <property type="entry name" value="Ketoacyl_synth_C"/>
</dbReference>
<keyword evidence="4" id="KW-0276">Fatty acid metabolism</keyword>
<keyword evidence="3 9" id="KW-0808">Transferase</keyword>
<dbReference type="InterPro" id="IPR014030">
    <property type="entry name" value="Ketoacyl_synth_N"/>
</dbReference>
<evidence type="ECO:0000259" key="8">
    <source>
        <dbReference type="PROSITE" id="PS52004"/>
    </source>
</evidence>
<keyword evidence="6" id="KW-0511">Multifunctional enzyme</keyword>
<sequence length="1096" mass="119388">MQHIPELTEQYQDEIAVISMAGRFPGADSVEQFWQNLHQGVESVRFFSQQELLASGVDPAFLENPNFVGAEGVLEGVELFDAEFFGFSPREAELLDPQHRIFLEVIWELLERAGYGGGEQGQVIGVYSGAGASSYLSRNLLSHQDYVRDVGTFKVSLATGQDFVSTRASYKLGLTGPSINVNTLCSSSAVAVHYAREALLAYQCDIAVAGGVTISNSREDALFYQEGGIGSFDGHCRAFDAKAAGTVAGNGIALVALKRMEDALQDGDQILGVLKGSAINNDGGDKASYTAPSPEGQARCITEALEVAGVDAATISYVEAHGTGTNLGDPIEISGLTRAYRRYTEKNEYCGIGSVKTNIGHLVSAGGVASMIKTVLAMQHRTLPASLNFDSPNPKIDFANSPFYVVDQCQPWLPVGGDVLRAGISSFGIGGTNAHLIVEEAPQIPPSDAGRSHQLILLSAKTATALETMKQNLHQFLQQQPSVNLADLAYTLQLGRRHFEYKFAAVASSVQELEQKLAGDEHRFTLHTVQKTSQRELCFMFPGQGSQYIRMGRALYQTEALFRSEVDRCISLVQPLLEDDLLQMLYPAEGQEQQAETLLRQTRYAQPALFITSYALVQLLASWQIKPDRMIGHSIGEYVAACVAGVFSLADALALVVKRGQLMQQMQPGLMLSVPLSVADIQPFLGDEIWHCVQNGPESQVLGGSPAAIKQLQQQLDEAQVSATELHTSHAFHSGMMEPALAEFSAFLGGLQLQTPKLPFISNRSGQWAGSEVTTAEYWTEHLRHTVRFADGISTLLADNPEQVFIEVGPGQTLSTLLRSQSAGQAICGICLPHPRQANAELDQIQHLLATLWGAGQTPEFAALYSAQRRHRICLPTYPFEGKRYWIEQAPAGARTFRPDLILNADTDSSQLTTPISQAMIRLELNGDESGMTIPAELWQKISQLEQNFRAELSEMLAPYGQVKNPGIELKFQSLAISGQASTSTASLATATSHSRPHGAPPYVAPSGELQQLLVQHWQEVLGYSPVGIHDNFFEVGGHSLMAAALVTRMRKQFDFEVPLRELLETPTIAELAELLENRIWLLQQSETGSAEVLEL</sequence>
<evidence type="ECO:0000256" key="6">
    <source>
        <dbReference type="ARBA" id="ARBA00023268"/>
    </source>
</evidence>
<dbReference type="InterPro" id="IPR009081">
    <property type="entry name" value="PP-bd_ACP"/>
</dbReference>
<gene>
    <name evidence="9" type="ORF">SAMN04488051_1172</name>
</gene>
<name>A0A1H4G3J1_ALKAM</name>
<dbReference type="AlphaFoldDB" id="A0A1H4G3J1"/>
<evidence type="ECO:0000313" key="9">
    <source>
        <dbReference type="EMBL" id="SEB03881.1"/>
    </source>
</evidence>
<feature type="domain" description="Carrier" evidence="7">
    <location>
        <begin position="1005"/>
        <end position="1080"/>
    </location>
</feature>
<dbReference type="PANTHER" id="PTHR43775:SF51">
    <property type="entry name" value="INACTIVE PHENOLPHTHIOCEROL SYNTHESIS POLYKETIDE SYNTHASE TYPE I PKS1-RELATED"/>
    <property type="match status" value="1"/>
</dbReference>
<evidence type="ECO:0000256" key="5">
    <source>
        <dbReference type="ARBA" id="ARBA00023098"/>
    </source>
</evidence>
<accession>A0A1H4G3J1</accession>
<dbReference type="Pfam" id="PF00698">
    <property type="entry name" value="Acyl_transf_1"/>
    <property type="match status" value="1"/>
</dbReference>
<dbReference type="RefSeq" id="WP_091345477.1">
    <property type="nucleotide sequence ID" value="NZ_FNRM01000017.1"/>
</dbReference>
<dbReference type="SUPFAM" id="SSF53901">
    <property type="entry name" value="Thiolase-like"/>
    <property type="match status" value="1"/>
</dbReference>
<dbReference type="SUPFAM" id="SSF47336">
    <property type="entry name" value="ACP-like"/>
    <property type="match status" value="1"/>
</dbReference>
<evidence type="ECO:0000256" key="1">
    <source>
        <dbReference type="ARBA" id="ARBA00022450"/>
    </source>
</evidence>
<dbReference type="Gene3D" id="3.40.366.10">
    <property type="entry name" value="Malonyl-Coenzyme A Acyl Carrier Protein, domain 2"/>
    <property type="match status" value="1"/>
</dbReference>
<dbReference type="Pfam" id="PF02801">
    <property type="entry name" value="Ketoacyl-synt_C"/>
    <property type="match status" value="1"/>
</dbReference>
<dbReference type="SMART" id="SM00823">
    <property type="entry name" value="PKS_PP"/>
    <property type="match status" value="1"/>
</dbReference>
<dbReference type="InterPro" id="IPR036736">
    <property type="entry name" value="ACP-like_sf"/>
</dbReference>
<feature type="domain" description="Ketosynthase family 3 (KS3)" evidence="8">
    <location>
        <begin position="12"/>
        <end position="440"/>
    </location>
</feature>
<dbReference type="GO" id="GO:0031177">
    <property type="term" value="F:phosphopantetheine binding"/>
    <property type="evidence" value="ECO:0007669"/>
    <property type="project" value="InterPro"/>
</dbReference>
<dbReference type="InterPro" id="IPR050091">
    <property type="entry name" value="PKS_NRPS_Biosynth_Enz"/>
</dbReference>
<keyword evidence="5" id="KW-0443">Lipid metabolism</keyword>
<dbReference type="InterPro" id="IPR016036">
    <property type="entry name" value="Malonyl_transacylase_ACP-bd"/>
</dbReference>
<dbReference type="InterPro" id="IPR020806">
    <property type="entry name" value="PKS_PP-bd"/>
</dbReference>
<dbReference type="SUPFAM" id="SSF52151">
    <property type="entry name" value="FabD/lysophospholipase-like"/>
    <property type="match status" value="1"/>
</dbReference>
<dbReference type="FunFam" id="3.40.47.10:FF:000042">
    <property type="entry name" value="Polyketide synthase Pks13"/>
    <property type="match status" value="1"/>
</dbReference>
<dbReference type="EMBL" id="FNRM01000017">
    <property type="protein sequence ID" value="SEB03881.1"/>
    <property type="molecule type" value="Genomic_DNA"/>
</dbReference>
<dbReference type="InterPro" id="IPR001227">
    <property type="entry name" value="Ac_transferase_dom_sf"/>
</dbReference>
<keyword evidence="1" id="KW-0596">Phosphopantetheine</keyword>
<dbReference type="Pfam" id="PF22621">
    <property type="entry name" value="CurL-like_PKS_C"/>
    <property type="match status" value="1"/>
</dbReference>
<dbReference type="SMART" id="SM00827">
    <property type="entry name" value="PKS_AT"/>
    <property type="match status" value="1"/>
</dbReference>
<protein>
    <submittedName>
        <fullName evidence="9">Acyl transferase domain-containing protein</fullName>
    </submittedName>
</protein>
<dbReference type="STRING" id="152573.SAMN04488051_1172"/>
<evidence type="ECO:0000256" key="3">
    <source>
        <dbReference type="ARBA" id="ARBA00022679"/>
    </source>
</evidence>
<dbReference type="PROSITE" id="PS52004">
    <property type="entry name" value="KS3_2"/>
    <property type="match status" value="1"/>
</dbReference>
<dbReference type="Gene3D" id="3.40.47.10">
    <property type="match status" value="1"/>
</dbReference>
<evidence type="ECO:0000256" key="4">
    <source>
        <dbReference type="ARBA" id="ARBA00022832"/>
    </source>
</evidence>
<keyword evidence="2" id="KW-0597">Phosphoprotein</keyword>
<dbReference type="InterPro" id="IPR014043">
    <property type="entry name" value="Acyl_transferase_dom"/>
</dbReference>
<dbReference type="GO" id="GO:0006633">
    <property type="term" value="P:fatty acid biosynthetic process"/>
    <property type="evidence" value="ECO:0007669"/>
    <property type="project" value="TreeGrafter"/>
</dbReference>
<dbReference type="Proteomes" id="UP000198773">
    <property type="component" value="Unassembled WGS sequence"/>
</dbReference>
<dbReference type="PROSITE" id="PS50075">
    <property type="entry name" value="CARRIER"/>
    <property type="match status" value="1"/>
</dbReference>
<dbReference type="Gene3D" id="1.10.1200.10">
    <property type="entry name" value="ACP-like"/>
    <property type="match status" value="1"/>
</dbReference>
<proteinExistence type="predicted"/>
<dbReference type="Gene3D" id="3.30.70.250">
    <property type="entry name" value="Malonyl-CoA ACP transacylase, ACP-binding"/>
    <property type="match status" value="1"/>
</dbReference>